<dbReference type="PANTHER" id="PTHR22930:SF269">
    <property type="entry name" value="NUCLEASE HARBI1-LIKE PROTEIN"/>
    <property type="match status" value="1"/>
</dbReference>
<organism evidence="9 10">
    <name type="scientific">Daphnia galeata</name>
    <dbReference type="NCBI Taxonomy" id="27404"/>
    <lineage>
        <taxon>Eukaryota</taxon>
        <taxon>Metazoa</taxon>
        <taxon>Ecdysozoa</taxon>
        <taxon>Arthropoda</taxon>
        <taxon>Crustacea</taxon>
        <taxon>Branchiopoda</taxon>
        <taxon>Diplostraca</taxon>
        <taxon>Cladocera</taxon>
        <taxon>Anomopoda</taxon>
        <taxon>Daphniidae</taxon>
        <taxon>Daphnia</taxon>
    </lineage>
</organism>
<name>A0A8J2W088_9CRUS</name>
<comment type="similarity">
    <text evidence="3">Belongs to the HARBI1 family.</text>
</comment>
<dbReference type="Pfam" id="PF13359">
    <property type="entry name" value="DDE_Tnp_4"/>
    <property type="match status" value="1"/>
</dbReference>
<dbReference type="EMBL" id="CAKKLH010000038">
    <property type="protein sequence ID" value="CAH0100523.1"/>
    <property type="molecule type" value="Genomic_DNA"/>
</dbReference>
<keyword evidence="6" id="KW-0378">Hydrolase</keyword>
<feature type="domain" description="DDE Tnp4" evidence="8">
    <location>
        <begin position="200"/>
        <end position="370"/>
    </location>
</feature>
<comment type="caution">
    <text evidence="9">The sequence shown here is derived from an EMBL/GenBank/DDBJ whole genome shotgun (WGS) entry which is preliminary data.</text>
</comment>
<evidence type="ECO:0000259" key="8">
    <source>
        <dbReference type="Pfam" id="PF13359"/>
    </source>
</evidence>
<keyword evidence="7" id="KW-0539">Nucleus</keyword>
<evidence type="ECO:0000256" key="6">
    <source>
        <dbReference type="ARBA" id="ARBA00022801"/>
    </source>
</evidence>
<evidence type="ECO:0000256" key="1">
    <source>
        <dbReference type="ARBA" id="ARBA00001968"/>
    </source>
</evidence>
<keyword evidence="5" id="KW-0479">Metal-binding</keyword>
<gene>
    <name evidence="9" type="ORF">DGAL_LOCUS2780</name>
</gene>
<dbReference type="AlphaFoldDB" id="A0A8J2W088"/>
<evidence type="ECO:0000256" key="4">
    <source>
        <dbReference type="ARBA" id="ARBA00022722"/>
    </source>
</evidence>
<dbReference type="GO" id="GO:0005634">
    <property type="term" value="C:nucleus"/>
    <property type="evidence" value="ECO:0007669"/>
    <property type="project" value="UniProtKB-SubCell"/>
</dbReference>
<proteinExistence type="inferred from homology"/>
<dbReference type="PANTHER" id="PTHR22930">
    <property type="match status" value="1"/>
</dbReference>
<dbReference type="GO" id="GO:0016787">
    <property type="term" value="F:hydrolase activity"/>
    <property type="evidence" value="ECO:0007669"/>
    <property type="project" value="UniProtKB-KW"/>
</dbReference>
<dbReference type="OrthoDB" id="5971912at2759"/>
<reference evidence="9" key="1">
    <citation type="submission" date="2021-11" db="EMBL/GenBank/DDBJ databases">
        <authorList>
            <person name="Schell T."/>
        </authorList>
    </citation>
    <scope>NUCLEOTIDE SEQUENCE</scope>
    <source>
        <strain evidence="9">M5</strain>
    </source>
</reference>
<dbReference type="Proteomes" id="UP000789390">
    <property type="component" value="Unassembled WGS sequence"/>
</dbReference>
<sequence>MEVEIEDSDNNEHELWIWKLKIVYIMLSLLKVKLSLEKCAVARRRRPIGRLWTRLHNTEENRAKHSWYNTILREAAMHNQLVFFNITRMTPTTFEDLLLRLGTVQSLHKKDTKYRNCIPLGARLALTLRFLATGDNLRSLGYAFRVGHSTATESVNNITAALVQVLKGDVLKKPSTEEWRTKAKEFHNRWNFPNCVGAADGKHISIQCPAHSGSLYFNYKGFFSMVLLAICDANYRFTLVDFGAYGRENDRSVYNSSKWKTQFETNSLGLPPPCRLPDTNPSDYPEMPFGVVADDAFPQEVYMWKPYPGRTTGLMARMWMIYNYRLSRARRTIENAFGIMAARWRVFLKPIPCHPKNVKNLVLAGVVLHNFLSVADPRYGDASYGDRYRNGTLSSGQWRQYISERERSTCCFQDLAPKIGQNASNAAKEVRDYQMKYFNEECIVPWQEDYFLEQ</sequence>
<accession>A0A8J2W088</accession>
<evidence type="ECO:0000313" key="9">
    <source>
        <dbReference type="EMBL" id="CAH0100523.1"/>
    </source>
</evidence>
<dbReference type="InterPro" id="IPR045249">
    <property type="entry name" value="HARBI1-like"/>
</dbReference>
<keyword evidence="4" id="KW-0540">Nuclease</keyword>
<comment type="subcellular location">
    <subcellularLocation>
        <location evidence="2">Nucleus</location>
    </subcellularLocation>
</comment>
<dbReference type="GO" id="GO:0004518">
    <property type="term" value="F:nuclease activity"/>
    <property type="evidence" value="ECO:0007669"/>
    <property type="project" value="UniProtKB-KW"/>
</dbReference>
<protein>
    <recommendedName>
        <fullName evidence="8">DDE Tnp4 domain-containing protein</fullName>
    </recommendedName>
</protein>
<evidence type="ECO:0000256" key="3">
    <source>
        <dbReference type="ARBA" id="ARBA00006958"/>
    </source>
</evidence>
<comment type="cofactor">
    <cofactor evidence="1">
        <name>a divalent metal cation</name>
        <dbReference type="ChEBI" id="CHEBI:60240"/>
    </cofactor>
</comment>
<evidence type="ECO:0000256" key="5">
    <source>
        <dbReference type="ARBA" id="ARBA00022723"/>
    </source>
</evidence>
<keyword evidence="10" id="KW-1185">Reference proteome</keyword>
<evidence type="ECO:0000256" key="2">
    <source>
        <dbReference type="ARBA" id="ARBA00004123"/>
    </source>
</evidence>
<dbReference type="GO" id="GO:0046872">
    <property type="term" value="F:metal ion binding"/>
    <property type="evidence" value="ECO:0007669"/>
    <property type="project" value="UniProtKB-KW"/>
</dbReference>
<dbReference type="InterPro" id="IPR027806">
    <property type="entry name" value="HARBI1_dom"/>
</dbReference>
<evidence type="ECO:0000256" key="7">
    <source>
        <dbReference type="ARBA" id="ARBA00023242"/>
    </source>
</evidence>
<evidence type="ECO:0000313" key="10">
    <source>
        <dbReference type="Proteomes" id="UP000789390"/>
    </source>
</evidence>